<dbReference type="SMART" id="SM00906">
    <property type="entry name" value="Fungal_trans"/>
    <property type="match status" value="1"/>
</dbReference>
<evidence type="ECO:0000256" key="6">
    <source>
        <dbReference type="SAM" id="MobiDB-lite"/>
    </source>
</evidence>
<dbReference type="GO" id="GO:0003677">
    <property type="term" value="F:DNA binding"/>
    <property type="evidence" value="ECO:0007669"/>
    <property type="project" value="InterPro"/>
</dbReference>
<dbReference type="InterPro" id="IPR007219">
    <property type="entry name" value="XnlR_reg_dom"/>
</dbReference>
<comment type="caution">
    <text evidence="8">The sequence shown here is derived from an EMBL/GenBank/DDBJ whole genome shotgun (WGS) entry which is preliminary data.</text>
</comment>
<dbReference type="SMART" id="SM00066">
    <property type="entry name" value="GAL4"/>
    <property type="match status" value="1"/>
</dbReference>
<accession>A0A9P9IE33</accession>
<keyword evidence="4" id="KW-0804">Transcription</keyword>
<dbReference type="PANTHER" id="PTHR47338">
    <property type="entry name" value="ZN(II)2CYS6 TRANSCRIPTION FACTOR (EUROFUNG)-RELATED"/>
    <property type="match status" value="1"/>
</dbReference>
<feature type="domain" description="Zn(2)-C6 fungal-type" evidence="7">
    <location>
        <begin position="30"/>
        <end position="60"/>
    </location>
</feature>
<dbReference type="InterPro" id="IPR036864">
    <property type="entry name" value="Zn2-C6_fun-type_DNA-bd_sf"/>
</dbReference>
<keyword evidence="2" id="KW-0479">Metal-binding</keyword>
<evidence type="ECO:0000256" key="1">
    <source>
        <dbReference type="ARBA" id="ARBA00004123"/>
    </source>
</evidence>
<dbReference type="AlphaFoldDB" id="A0A9P9IE33"/>
<evidence type="ECO:0000256" key="3">
    <source>
        <dbReference type="ARBA" id="ARBA00023015"/>
    </source>
</evidence>
<proteinExistence type="predicted"/>
<feature type="region of interest" description="Disordered" evidence="6">
    <location>
        <begin position="88"/>
        <end position="113"/>
    </location>
</feature>
<protein>
    <submittedName>
        <fullName evidence="8">Fungal-specific transcription factor domain-containing protein</fullName>
    </submittedName>
</protein>
<dbReference type="SUPFAM" id="SSF57701">
    <property type="entry name" value="Zn2/Cys6 DNA-binding domain"/>
    <property type="match status" value="1"/>
</dbReference>
<dbReference type="Proteomes" id="UP000717696">
    <property type="component" value="Unassembled WGS sequence"/>
</dbReference>
<evidence type="ECO:0000313" key="8">
    <source>
        <dbReference type="EMBL" id="KAH7116492.1"/>
    </source>
</evidence>
<keyword evidence="5" id="KW-0539">Nucleus</keyword>
<dbReference type="EMBL" id="JAGMUU010000036">
    <property type="protein sequence ID" value="KAH7116492.1"/>
    <property type="molecule type" value="Genomic_DNA"/>
</dbReference>
<dbReference type="PROSITE" id="PS00463">
    <property type="entry name" value="ZN2_CY6_FUNGAL_1"/>
    <property type="match status" value="1"/>
</dbReference>
<feature type="region of interest" description="Disordered" evidence="6">
    <location>
        <begin position="1"/>
        <end position="23"/>
    </location>
</feature>
<dbReference type="GO" id="GO:0005634">
    <property type="term" value="C:nucleus"/>
    <property type="evidence" value="ECO:0007669"/>
    <property type="project" value="UniProtKB-SubCell"/>
</dbReference>
<evidence type="ECO:0000259" key="7">
    <source>
        <dbReference type="PROSITE" id="PS50048"/>
    </source>
</evidence>
<sequence>MSEGSHSSQSLQPPSGSDSGSSSLALSPLSCYLCKTRKLRCDRTQPICARCAKAGEHCDYPSARKRPVMPVTRSGVLNLKAKIQELEGRLEAQNTSPESGYSSTELTDTGRFEQLPPPHMVEELTSIYFTKLQSDSFMIHGERYVASLYRPAHMQPPMCLQYAILAAGASASSMYRHLADAFYGRARQYIQADEMKNDSHQISLAHAQAWVLISHFEAQHLWFSRASMSIARAIRLGQILGLHRLDGKNAAGLTLPPATDFAEEEERRKTFWVIFCTDRITSSTGGWPTMMDARSIQTRLPTSTDAFLFSIPVASITLRQALKQDMWELSTSACRVVAVHLFNECFNFSRGGDDDADNDVWQQLQQLDTSLTNSFETLPFHLRCPENMDSADAVFINLQLHTALICIHRAATTRSQIDMGALPQIHERVSVSAVKIMTIVALVADIATSFRNPLISFATYIAASFFLTDFLASGNHQSEENLTALTDLMIDVGKTNVFMASLAVRLAQALRTSGVDPRAVEKVEMLMADLTLPGQEDEENGIVILCPSAGQPSHAGFGDRSSLR</sequence>
<organism evidence="8 9">
    <name type="scientific">Dactylonectria estremocensis</name>
    <dbReference type="NCBI Taxonomy" id="1079267"/>
    <lineage>
        <taxon>Eukaryota</taxon>
        <taxon>Fungi</taxon>
        <taxon>Dikarya</taxon>
        <taxon>Ascomycota</taxon>
        <taxon>Pezizomycotina</taxon>
        <taxon>Sordariomycetes</taxon>
        <taxon>Hypocreomycetidae</taxon>
        <taxon>Hypocreales</taxon>
        <taxon>Nectriaceae</taxon>
        <taxon>Dactylonectria</taxon>
    </lineage>
</organism>
<keyword evidence="3" id="KW-0805">Transcription regulation</keyword>
<dbReference type="PROSITE" id="PS50048">
    <property type="entry name" value="ZN2_CY6_FUNGAL_2"/>
    <property type="match status" value="1"/>
</dbReference>
<dbReference type="Pfam" id="PF04082">
    <property type="entry name" value="Fungal_trans"/>
    <property type="match status" value="1"/>
</dbReference>
<keyword evidence="9" id="KW-1185">Reference proteome</keyword>
<dbReference type="Gene3D" id="4.10.240.10">
    <property type="entry name" value="Zn(2)-C6 fungal-type DNA-binding domain"/>
    <property type="match status" value="1"/>
</dbReference>
<evidence type="ECO:0000313" key="9">
    <source>
        <dbReference type="Proteomes" id="UP000717696"/>
    </source>
</evidence>
<dbReference type="GO" id="GO:0000981">
    <property type="term" value="F:DNA-binding transcription factor activity, RNA polymerase II-specific"/>
    <property type="evidence" value="ECO:0007669"/>
    <property type="project" value="InterPro"/>
</dbReference>
<dbReference type="Pfam" id="PF00172">
    <property type="entry name" value="Zn_clus"/>
    <property type="match status" value="1"/>
</dbReference>
<comment type="subcellular location">
    <subcellularLocation>
        <location evidence="1">Nucleus</location>
    </subcellularLocation>
</comment>
<gene>
    <name evidence="8" type="ORF">B0J13DRAFT_514415</name>
</gene>
<dbReference type="CDD" id="cd00067">
    <property type="entry name" value="GAL4"/>
    <property type="match status" value="1"/>
</dbReference>
<dbReference type="GO" id="GO:0008270">
    <property type="term" value="F:zinc ion binding"/>
    <property type="evidence" value="ECO:0007669"/>
    <property type="project" value="InterPro"/>
</dbReference>
<evidence type="ECO:0000256" key="4">
    <source>
        <dbReference type="ARBA" id="ARBA00023163"/>
    </source>
</evidence>
<dbReference type="OrthoDB" id="3037908at2759"/>
<dbReference type="PANTHER" id="PTHR47338:SF10">
    <property type="entry name" value="TRANSCRIPTION FACTOR DOMAIN-CONTAINING PROTEIN-RELATED"/>
    <property type="match status" value="1"/>
</dbReference>
<evidence type="ECO:0000256" key="2">
    <source>
        <dbReference type="ARBA" id="ARBA00022723"/>
    </source>
</evidence>
<name>A0A9P9IE33_9HYPO</name>
<dbReference type="GO" id="GO:0006351">
    <property type="term" value="P:DNA-templated transcription"/>
    <property type="evidence" value="ECO:0007669"/>
    <property type="project" value="InterPro"/>
</dbReference>
<dbReference type="InterPro" id="IPR001138">
    <property type="entry name" value="Zn2Cys6_DnaBD"/>
</dbReference>
<evidence type="ECO:0000256" key="5">
    <source>
        <dbReference type="ARBA" id="ARBA00023242"/>
    </source>
</evidence>
<feature type="compositionally biased region" description="Polar residues" evidence="6">
    <location>
        <begin position="92"/>
        <end position="107"/>
    </location>
</feature>
<dbReference type="CDD" id="cd12148">
    <property type="entry name" value="fungal_TF_MHR"/>
    <property type="match status" value="1"/>
</dbReference>
<reference evidence="8" key="1">
    <citation type="journal article" date="2021" name="Nat. Commun.">
        <title>Genetic determinants of endophytism in the Arabidopsis root mycobiome.</title>
        <authorList>
            <person name="Mesny F."/>
            <person name="Miyauchi S."/>
            <person name="Thiergart T."/>
            <person name="Pickel B."/>
            <person name="Atanasova L."/>
            <person name="Karlsson M."/>
            <person name="Huettel B."/>
            <person name="Barry K.W."/>
            <person name="Haridas S."/>
            <person name="Chen C."/>
            <person name="Bauer D."/>
            <person name="Andreopoulos W."/>
            <person name="Pangilinan J."/>
            <person name="LaButti K."/>
            <person name="Riley R."/>
            <person name="Lipzen A."/>
            <person name="Clum A."/>
            <person name="Drula E."/>
            <person name="Henrissat B."/>
            <person name="Kohler A."/>
            <person name="Grigoriev I.V."/>
            <person name="Martin F.M."/>
            <person name="Hacquard S."/>
        </authorList>
    </citation>
    <scope>NUCLEOTIDE SEQUENCE</scope>
    <source>
        <strain evidence="8">MPI-CAGE-AT-0021</strain>
    </source>
</reference>
<dbReference type="InterPro" id="IPR050815">
    <property type="entry name" value="TF_fung"/>
</dbReference>